<name>A0A0E9R7B6_ANGAN</name>
<keyword evidence="1" id="KW-1133">Transmembrane helix</keyword>
<sequence length="38" mass="4599">MRTRTVQCFLTCFKRTLFVFFHSSACICYWLLMDSKTL</sequence>
<evidence type="ECO:0000313" key="2">
    <source>
        <dbReference type="EMBL" id="JAH24350.1"/>
    </source>
</evidence>
<dbReference type="AlphaFoldDB" id="A0A0E9R7B6"/>
<evidence type="ECO:0000256" key="1">
    <source>
        <dbReference type="SAM" id="Phobius"/>
    </source>
</evidence>
<keyword evidence="1" id="KW-0472">Membrane</keyword>
<dbReference type="EMBL" id="GBXM01084227">
    <property type="protein sequence ID" value="JAH24350.1"/>
    <property type="molecule type" value="Transcribed_RNA"/>
</dbReference>
<organism evidence="2">
    <name type="scientific">Anguilla anguilla</name>
    <name type="common">European freshwater eel</name>
    <name type="synonym">Muraena anguilla</name>
    <dbReference type="NCBI Taxonomy" id="7936"/>
    <lineage>
        <taxon>Eukaryota</taxon>
        <taxon>Metazoa</taxon>
        <taxon>Chordata</taxon>
        <taxon>Craniata</taxon>
        <taxon>Vertebrata</taxon>
        <taxon>Euteleostomi</taxon>
        <taxon>Actinopterygii</taxon>
        <taxon>Neopterygii</taxon>
        <taxon>Teleostei</taxon>
        <taxon>Anguilliformes</taxon>
        <taxon>Anguillidae</taxon>
        <taxon>Anguilla</taxon>
    </lineage>
</organism>
<reference evidence="2" key="2">
    <citation type="journal article" date="2015" name="Fish Shellfish Immunol.">
        <title>Early steps in the European eel (Anguilla anguilla)-Vibrio vulnificus interaction in the gills: Role of the RtxA13 toxin.</title>
        <authorList>
            <person name="Callol A."/>
            <person name="Pajuelo D."/>
            <person name="Ebbesson L."/>
            <person name="Teles M."/>
            <person name="MacKenzie S."/>
            <person name="Amaro C."/>
        </authorList>
    </citation>
    <scope>NUCLEOTIDE SEQUENCE</scope>
</reference>
<keyword evidence="1" id="KW-0812">Transmembrane</keyword>
<feature type="transmembrane region" description="Helical" evidence="1">
    <location>
        <begin position="12"/>
        <end position="32"/>
    </location>
</feature>
<proteinExistence type="predicted"/>
<reference evidence="2" key="1">
    <citation type="submission" date="2014-11" db="EMBL/GenBank/DDBJ databases">
        <authorList>
            <person name="Amaro Gonzalez C."/>
        </authorList>
    </citation>
    <scope>NUCLEOTIDE SEQUENCE</scope>
</reference>
<protein>
    <submittedName>
        <fullName evidence="2">Uncharacterized protein</fullName>
    </submittedName>
</protein>
<accession>A0A0E9R7B6</accession>